<evidence type="ECO:0000256" key="4">
    <source>
        <dbReference type="ARBA" id="ARBA00022729"/>
    </source>
</evidence>
<comment type="similarity">
    <text evidence="2">Belongs to the BMP lipoprotein family.</text>
</comment>
<evidence type="ECO:0000259" key="8">
    <source>
        <dbReference type="Pfam" id="PF02608"/>
    </source>
</evidence>
<dbReference type="PROSITE" id="PS51257">
    <property type="entry name" value="PROKAR_LIPOPROTEIN"/>
    <property type="match status" value="1"/>
</dbReference>
<dbReference type="GO" id="GO:0005886">
    <property type="term" value="C:plasma membrane"/>
    <property type="evidence" value="ECO:0007669"/>
    <property type="project" value="UniProtKB-SubCell"/>
</dbReference>
<keyword evidence="3" id="KW-1003">Cell membrane</keyword>
<protein>
    <submittedName>
        <fullName evidence="9">ABC transporter substrate-binding protein</fullName>
    </submittedName>
</protein>
<keyword evidence="6" id="KW-0449">Lipoprotein</keyword>
<reference evidence="9 10" key="1">
    <citation type="submission" date="2014-06" db="EMBL/GenBank/DDBJ databases">
        <title>Draft genome sequence of Paenibacillus sp. MSt1.</title>
        <authorList>
            <person name="Aw Y.K."/>
            <person name="Ong K.S."/>
            <person name="Gan H.M."/>
            <person name="Lee S.M."/>
        </authorList>
    </citation>
    <scope>NUCLEOTIDE SEQUENCE [LARGE SCALE GENOMIC DNA]</scope>
    <source>
        <strain evidence="9 10">MSt1</strain>
    </source>
</reference>
<evidence type="ECO:0000256" key="6">
    <source>
        <dbReference type="ARBA" id="ARBA00023288"/>
    </source>
</evidence>
<organism evidence="9 10">
    <name type="scientific">Paenibacillus tyrfis</name>
    <dbReference type="NCBI Taxonomy" id="1501230"/>
    <lineage>
        <taxon>Bacteria</taxon>
        <taxon>Bacillati</taxon>
        <taxon>Bacillota</taxon>
        <taxon>Bacilli</taxon>
        <taxon>Bacillales</taxon>
        <taxon>Paenibacillaceae</taxon>
        <taxon>Paenibacillus</taxon>
    </lineage>
</organism>
<accession>A0A081P019</accession>
<dbReference type="CDD" id="cd06354">
    <property type="entry name" value="PBP1_PrnA-like"/>
    <property type="match status" value="1"/>
</dbReference>
<dbReference type="SUPFAM" id="SSF53822">
    <property type="entry name" value="Periplasmic binding protein-like I"/>
    <property type="match status" value="1"/>
</dbReference>
<evidence type="ECO:0000256" key="7">
    <source>
        <dbReference type="SAM" id="SignalP"/>
    </source>
</evidence>
<dbReference type="PANTHER" id="PTHR34296">
    <property type="entry name" value="TRANSCRIPTIONAL ACTIVATOR PROTEIN MED"/>
    <property type="match status" value="1"/>
</dbReference>
<evidence type="ECO:0000256" key="2">
    <source>
        <dbReference type="ARBA" id="ARBA00008610"/>
    </source>
</evidence>
<gene>
    <name evidence="9" type="ORF">ET33_10020</name>
</gene>
<dbReference type="InterPro" id="IPR003760">
    <property type="entry name" value="PnrA-like"/>
</dbReference>
<evidence type="ECO:0000256" key="1">
    <source>
        <dbReference type="ARBA" id="ARBA00004193"/>
    </source>
</evidence>
<name>A0A081P019_9BACL</name>
<keyword evidence="10" id="KW-1185">Reference proteome</keyword>
<dbReference type="Pfam" id="PF02608">
    <property type="entry name" value="Bmp"/>
    <property type="match status" value="1"/>
</dbReference>
<proteinExistence type="inferred from homology"/>
<dbReference type="AlphaFoldDB" id="A0A081P019"/>
<sequence>MKRKGRQAMMRWISLLVSLWLLAGCAQQAEKAAQRPMKIGIMLSEVGLGDQSFSDAAFQGLIKARDEQGIVFDYREIAKTKTYDAGFEQLAQDGCDLVIGLGFMIKDSLEKAAKQHPDRQFIIVDETSDLPNVASITFKEEEGSFLAGAIAGLATRSNAVGFVGGVDAPLIRKFQNGFEQGVKAVNPKAEVTAAYAGDFGNAALGAQIAGGMIDKQKVDVLYSAAGFTGVGVLQEAAKRGKYGIGVDTDQFFVAEKAVVTSMLKNIDVTIDLAVKSFVQNSGRFPQKHMVFGLKENGVGLAPIRVISLQPEQQQKVDDLIQKLASGSITIPTP</sequence>
<dbReference type="eggNOG" id="COG1744">
    <property type="taxonomic scope" value="Bacteria"/>
</dbReference>
<dbReference type="InterPro" id="IPR028082">
    <property type="entry name" value="Peripla_BP_I"/>
</dbReference>
<comment type="caution">
    <text evidence="9">The sequence shown here is derived from an EMBL/GenBank/DDBJ whole genome shotgun (WGS) entry which is preliminary data.</text>
</comment>
<feature type="chain" id="PRO_5001761185" evidence="7">
    <location>
        <begin position="29"/>
        <end position="333"/>
    </location>
</feature>
<dbReference type="EMBL" id="JNVM01000017">
    <property type="protein sequence ID" value="KEQ24042.1"/>
    <property type="molecule type" value="Genomic_DNA"/>
</dbReference>
<evidence type="ECO:0000313" key="9">
    <source>
        <dbReference type="EMBL" id="KEQ24042.1"/>
    </source>
</evidence>
<feature type="signal peptide" evidence="7">
    <location>
        <begin position="1"/>
        <end position="28"/>
    </location>
</feature>
<dbReference type="PANTHER" id="PTHR34296:SF2">
    <property type="entry name" value="ABC TRANSPORTER GUANOSINE-BINDING PROTEIN NUPN"/>
    <property type="match status" value="1"/>
</dbReference>
<dbReference type="OrthoDB" id="9784230at2"/>
<dbReference type="Gene3D" id="3.40.50.2300">
    <property type="match status" value="2"/>
</dbReference>
<evidence type="ECO:0000313" key="10">
    <source>
        <dbReference type="Proteomes" id="UP000028123"/>
    </source>
</evidence>
<evidence type="ECO:0000256" key="3">
    <source>
        <dbReference type="ARBA" id="ARBA00022475"/>
    </source>
</evidence>
<keyword evidence="4 7" id="KW-0732">Signal</keyword>
<feature type="domain" description="ABC transporter substrate-binding protein PnrA-like" evidence="8">
    <location>
        <begin position="43"/>
        <end position="330"/>
    </location>
</feature>
<dbReference type="Proteomes" id="UP000028123">
    <property type="component" value="Unassembled WGS sequence"/>
</dbReference>
<comment type="subcellular location">
    <subcellularLocation>
        <location evidence="1">Cell membrane</location>
        <topology evidence="1">Lipid-anchor</topology>
    </subcellularLocation>
</comment>
<keyword evidence="5" id="KW-0472">Membrane</keyword>
<dbReference type="RefSeq" id="WP_036686158.1">
    <property type="nucleotide sequence ID" value="NZ_JNVM01000017.1"/>
</dbReference>
<dbReference type="InterPro" id="IPR050957">
    <property type="entry name" value="BMP_lipoprotein"/>
</dbReference>
<evidence type="ECO:0000256" key="5">
    <source>
        <dbReference type="ARBA" id="ARBA00023136"/>
    </source>
</evidence>